<dbReference type="eggNOG" id="ENOG50330CI">
    <property type="taxonomic scope" value="Bacteria"/>
</dbReference>
<dbReference type="HOGENOM" id="CLU_078491_0_0_11"/>
<evidence type="ECO:0000313" key="3">
    <source>
        <dbReference type="EMBL" id="ACZ84302.1"/>
    </source>
</evidence>
<feature type="region of interest" description="Disordered" evidence="1">
    <location>
        <begin position="1"/>
        <end position="45"/>
    </location>
</feature>
<evidence type="ECO:0008006" key="5">
    <source>
        <dbReference type="Google" id="ProtNLM"/>
    </source>
</evidence>
<keyword evidence="2" id="KW-0472">Membrane</keyword>
<organism evidence="3 4">
    <name type="scientific">Streptosporangium roseum (strain ATCC 12428 / DSM 43021 / JCM 3005 / KCTC 9067 / NCIMB 10171 / NRRL 2505 / NI 9100)</name>
    <dbReference type="NCBI Taxonomy" id="479432"/>
    <lineage>
        <taxon>Bacteria</taxon>
        <taxon>Bacillati</taxon>
        <taxon>Actinomycetota</taxon>
        <taxon>Actinomycetes</taxon>
        <taxon>Streptosporangiales</taxon>
        <taxon>Streptosporangiaceae</taxon>
        <taxon>Streptosporangium</taxon>
    </lineage>
</organism>
<feature type="transmembrane region" description="Helical" evidence="2">
    <location>
        <begin position="51"/>
        <end position="72"/>
    </location>
</feature>
<gene>
    <name evidence="3" type="ordered locus">Sros_1304</name>
</gene>
<dbReference type="KEGG" id="sro:Sros_1304"/>
<name>D2BD61_STRRD</name>
<evidence type="ECO:0000256" key="1">
    <source>
        <dbReference type="SAM" id="MobiDB-lite"/>
    </source>
</evidence>
<evidence type="ECO:0000256" key="2">
    <source>
        <dbReference type="SAM" id="Phobius"/>
    </source>
</evidence>
<proteinExistence type="predicted"/>
<dbReference type="STRING" id="479432.Sros_1304"/>
<accession>D2BD61</accession>
<evidence type="ECO:0000313" key="4">
    <source>
        <dbReference type="Proteomes" id="UP000002029"/>
    </source>
</evidence>
<keyword evidence="2" id="KW-0812">Transmembrane</keyword>
<sequence>MITLGVPLPMRTSEKPTNRPGVNAERQSPAGALSGPASRKLPVPPRERRPALAALALLLILGGALATTLLVLRSGDRVTAIQIVQQVGTGQRIPQTAMREVQIADTGIDYVAYADRVRVSENYARVTLLPGTLLTGKMVVSSSAELGPGKAQVGLALKPGQLPSTLLQGDRVQVIHVSGRGEGAGTQSRVLAQAALVHSVGAAGRNGVSGQVTIIVDATVSPTIAAYASNGEIALAELPGAR</sequence>
<dbReference type="Proteomes" id="UP000002029">
    <property type="component" value="Chromosome"/>
</dbReference>
<protein>
    <recommendedName>
        <fullName evidence="5">SAF domain-containing protein</fullName>
    </recommendedName>
</protein>
<keyword evidence="4" id="KW-1185">Reference proteome</keyword>
<reference evidence="3 4" key="1">
    <citation type="journal article" date="2010" name="Stand. Genomic Sci.">
        <title>Complete genome sequence of Streptosporangium roseum type strain (NI 9100).</title>
        <authorList>
            <person name="Nolan M."/>
            <person name="Sikorski J."/>
            <person name="Jando M."/>
            <person name="Lucas S."/>
            <person name="Lapidus A."/>
            <person name="Glavina Del Rio T."/>
            <person name="Chen F."/>
            <person name="Tice H."/>
            <person name="Pitluck S."/>
            <person name="Cheng J.F."/>
            <person name="Chertkov O."/>
            <person name="Sims D."/>
            <person name="Meincke L."/>
            <person name="Brettin T."/>
            <person name="Han C."/>
            <person name="Detter J.C."/>
            <person name="Bruce D."/>
            <person name="Goodwin L."/>
            <person name="Land M."/>
            <person name="Hauser L."/>
            <person name="Chang Y.J."/>
            <person name="Jeffries C.D."/>
            <person name="Ivanova N."/>
            <person name="Mavromatis K."/>
            <person name="Mikhailova N."/>
            <person name="Chen A."/>
            <person name="Palaniappan K."/>
            <person name="Chain P."/>
            <person name="Rohde M."/>
            <person name="Goker M."/>
            <person name="Bristow J."/>
            <person name="Eisen J.A."/>
            <person name="Markowitz V."/>
            <person name="Hugenholtz P."/>
            <person name="Kyrpides N.C."/>
            <person name="Klenk H.P."/>
        </authorList>
    </citation>
    <scope>NUCLEOTIDE SEQUENCE [LARGE SCALE GENOMIC DNA]</scope>
    <source>
        <strain evidence="4">ATCC 12428 / DSM 43021 / JCM 3005 / NI 9100</strain>
    </source>
</reference>
<dbReference type="EMBL" id="CP001814">
    <property type="protein sequence ID" value="ACZ84302.1"/>
    <property type="molecule type" value="Genomic_DNA"/>
</dbReference>
<dbReference type="AlphaFoldDB" id="D2BD61"/>
<keyword evidence="2" id="KW-1133">Transmembrane helix</keyword>